<dbReference type="PANTHER" id="PTHR30273:SF2">
    <property type="entry name" value="PROTEIN FECR"/>
    <property type="match status" value="1"/>
</dbReference>
<evidence type="ECO:0000313" key="4">
    <source>
        <dbReference type="EMBL" id="SBW03059.1"/>
    </source>
</evidence>
<dbReference type="Pfam" id="PF16344">
    <property type="entry name" value="FecR_C"/>
    <property type="match status" value="1"/>
</dbReference>
<dbReference type="RefSeq" id="WP_296942346.1">
    <property type="nucleotide sequence ID" value="NZ_LT599032.1"/>
</dbReference>
<dbReference type="InterPro" id="IPR032508">
    <property type="entry name" value="FecR_C"/>
</dbReference>
<protein>
    <submittedName>
        <fullName evidence="4">Putative Sigma factor regulatory protein, FecR/PupR family</fullName>
    </submittedName>
</protein>
<evidence type="ECO:0000259" key="2">
    <source>
        <dbReference type="Pfam" id="PF04773"/>
    </source>
</evidence>
<dbReference type="FunFam" id="2.60.120.1440:FF:000001">
    <property type="entry name" value="Putative anti-sigma factor"/>
    <property type="match status" value="1"/>
</dbReference>
<proteinExistence type="predicted"/>
<keyword evidence="1" id="KW-1133">Transmembrane helix</keyword>
<feature type="domain" description="FecR protein" evidence="2">
    <location>
        <begin position="185"/>
        <end position="278"/>
    </location>
</feature>
<dbReference type="Gene3D" id="2.60.120.1440">
    <property type="match status" value="1"/>
</dbReference>
<keyword evidence="1" id="KW-0472">Membrane</keyword>
<dbReference type="InterPro" id="IPR006860">
    <property type="entry name" value="FecR"/>
</dbReference>
<dbReference type="AlphaFoldDB" id="A0A212JUD9"/>
<accession>A0A212JUD9</accession>
<sequence>MTNLNNRKSTYKDFLNDDKFIKWQVLQTEELNHFWDDYKIKKPEDEDALAKAVEVFRSVRFNNYILSDIQSEALLRNIRKDTVLRKHKIKRLQYYAASAACLLILITSSLFIYNKKHNINPIIETSIIGEAQDSKDIQFINASVSRALSEDVEIKLDESGKATILDKDGHSIDDISLLPKAINKIVVPYGKRSSIILADGTKVWLNSGTELEFPSTFEGKTRDISVRGEIYIDVAKNPKKPFYVHTSQFDVQVVGTKFNISAYDDEPVKSVVLVDGIVKVDVPGHKSLEMKPNDMIVLETGNIDKYHVNASEYISWKDGILNLKNASLADILNKIGKYYNIKFTNIGSLDLSETTCTGKFILDQNIDSVMTAISVLVPITYSRDENIIHINNIK</sequence>
<dbReference type="Pfam" id="PF04773">
    <property type="entry name" value="FecR"/>
    <property type="match status" value="1"/>
</dbReference>
<reference evidence="4" key="1">
    <citation type="submission" date="2016-04" db="EMBL/GenBank/DDBJ databases">
        <authorList>
            <person name="Evans L.H."/>
            <person name="Alamgir A."/>
            <person name="Owens N."/>
            <person name="Weber N.D."/>
            <person name="Virtaneva K."/>
            <person name="Barbian K."/>
            <person name="Babar A."/>
            <person name="Rosenke K."/>
        </authorList>
    </citation>
    <scope>NUCLEOTIDE SEQUENCE</scope>
    <source>
        <strain evidence="4">86-1</strain>
    </source>
</reference>
<organism evidence="4">
    <name type="scientific">uncultured Dysgonomonas sp</name>
    <dbReference type="NCBI Taxonomy" id="206096"/>
    <lineage>
        <taxon>Bacteria</taxon>
        <taxon>Pseudomonadati</taxon>
        <taxon>Bacteroidota</taxon>
        <taxon>Bacteroidia</taxon>
        <taxon>Bacteroidales</taxon>
        <taxon>Dysgonomonadaceae</taxon>
        <taxon>Dysgonomonas</taxon>
        <taxon>environmental samples</taxon>
    </lineage>
</organism>
<dbReference type="Gene3D" id="3.55.50.30">
    <property type="match status" value="1"/>
</dbReference>
<feature type="domain" description="Protein FecR C-terminal" evidence="3">
    <location>
        <begin position="321"/>
        <end position="390"/>
    </location>
</feature>
<evidence type="ECO:0000256" key="1">
    <source>
        <dbReference type="SAM" id="Phobius"/>
    </source>
</evidence>
<dbReference type="GO" id="GO:0016989">
    <property type="term" value="F:sigma factor antagonist activity"/>
    <property type="evidence" value="ECO:0007669"/>
    <property type="project" value="TreeGrafter"/>
</dbReference>
<gene>
    <name evidence="4" type="ORF">KL86DYS1_30475</name>
</gene>
<dbReference type="EMBL" id="FLUM01000003">
    <property type="protein sequence ID" value="SBW03059.1"/>
    <property type="molecule type" value="Genomic_DNA"/>
</dbReference>
<feature type="transmembrane region" description="Helical" evidence="1">
    <location>
        <begin position="94"/>
        <end position="113"/>
    </location>
</feature>
<keyword evidence="1" id="KW-0812">Transmembrane</keyword>
<dbReference type="InterPro" id="IPR012373">
    <property type="entry name" value="Ferrdict_sens_TM"/>
</dbReference>
<dbReference type="PANTHER" id="PTHR30273">
    <property type="entry name" value="PERIPLASMIC SIGNAL SENSOR AND SIGMA FACTOR ACTIVATOR FECR-RELATED"/>
    <property type="match status" value="1"/>
</dbReference>
<name>A0A212JUD9_9BACT</name>
<evidence type="ECO:0000259" key="3">
    <source>
        <dbReference type="Pfam" id="PF16344"/>
    </source>
</evidence>